<name>A0ABQ6PX58_9BACT</name>
<gene>
    <name evidence="2" type="ORF">Ataiwa_08120</name>
</gene>
<evidence type="ECO:0000313" key="2">
    <source>
        <dbReference type="EMBL" id="GMQ32540.1"/>
    </source>
</evidence>
<evidence type="ECO:0008006" key="4">
    <source>
        <dbReference type="Google" id="ProtNLM"/>
    </source>
</evidence>
<dbReference type="RefSeq" id="WP_420915722.1">
    <property type="nucleotide sequence ID" value="NZ_BTPE01000002.1"/>
</dbReference>
<dbReference type="Gene3D" id="3.30.2310.20">
    <property type="entry name" value="RelE-like"/>
    <property type="match status" value="1"/>
</dbReference>
<evidence type="ECO:0000313" key="3">
    <source>
        <dbReference type="Proteomes" id="UP001307705"/>
    </source>
</evidence>
<sequence>MQFLLKVQRIPLEKVLEIKNQLLNKVDSLGKNPDLGQYEEYLEHLEKGHRRLIEGTFKIIYRVEGDFIYITDFFDSRQNPKKMKG</sequence>
<reference evidence="2 3" key="1">
    <citation type="submission" date="2023-08" db="EMBL/GenBank/DDBJ databases">
        <title>Draft genome sequence of Algoriphagus taiwanensis.</title>
        <authorList>
            <person name="Takatani N."/>
            <person name="Hosokawa M."/>
            <person name="Sawabe T."/>
        </authorList>
    </citation>
    <scope>NUCLEOTIDE SEQUENCE [LARGE SCALE GENOMIC DNA]</scope>
    <source>
        <strain evidence="2 3">JCM 19755</strain>
    </source>
</reference>
<dbReference type="Pfam" id="PF05016">
    <property type="entry name" value="ParE_toxin"/>
    <property type="match status" value="1"/>
</dbReference>
<dbReference type="EMBL" id="BTPE01000002">
    <property type="protein sequence ID" value="GMQ32540.1"/>
    <property type="molecule type" value="Genomic_DNA"/>
</dbReference>
<evidence type="ECO:0000256" key="1">
    <source>
        <dbReference type="ARBA" id="ARBA00022649"/>
    </source>
</evidence>
<protein>
    <recommendedName>
        <fullName evidence="4">Type II toxin-antitoxin system RelE/ParE family toxin</fullName>
    </recommendedName>
</protein>
<organism evidence="2 3">
    <name type="scientific">Algoriphagus taiwanensis</name>
    <dbReference type="NCBI Taxonomy" id="1445656"/>
    <lineage>
        <taxon>Bacteria</taxon>
        <taxon>Pseudomonadati</taxon>
        <taxon>Bacteroidota</taxon>
        <taxon>Cytophagia</taxon>
        <taxon>Cytophagales</taxon>
        <taxon>Cyclobacteriaceae</taxon>
        <taxon>Algoriphagus</taxon>
    </lineage>
</organism>
<keyword evidence="1" id="KW-1277">Toxin-antitoxin system</keyword>
<dbReference type="Proteomes" id="UP001307705">
    <property type="component" value="Unassembled WGS sequence"/>
</dbReference>
<keyword evidence="3" id="KW-1185">Reference proteome</keyword>
<dbReference type="InterPro" id="IPR007712">
    <property type="entry name" value="RelE/ParE_toxin"/>
</dbReference>
<comment type="caution">
    <text evidence="2">The sequence shown here is derived from an EMBL/GenBank/DDBJ whole genome shotgun (WGS) entry which is preliminary data.</text>
</comment>
<dbReference type="InterPro" id="IPR035093">
    <property type="entry name" value="RelE/ParE_toxin_dom_sf"/>
</dbReference>
<proteinExistence type="predicted"/>
<accession>A0ABQ6PX58</accession>